<sequence length="113" mass="13184">MFLNIESSHGVEELRHDYNQPICIIWFKGSSASQSREELQRSCSSSITHQHNITNVSQRQCFGSSPRCLRKIPEKKNLSKDCKPRRNKQKQRFQKKQGKMSLAKKHWTGKPSK</sequence>
<protein>
    <submittedName>
        <fullName evidence="2">Uncharacterized protein</fullName>
    </submittedName>
</protein>
<feature type="compositionally biased region" description="Basic residues" evidence="1">
    <location>
        <begin position="85"/>
        <end position="113"/>
    </location>
</feature>
<gene>
    <name evidence="2" type="ORF">PoB_007608300</name>
</gene>
<evidence type="ECO:0000313" key="2">
    <source>
        <dbReference type="EMBL" id="GFO49578.1"/>
    </source>
</evidence>
<comment type="caution">
    <text evidence="2">The sequence shown here is derived from an EMBL/GenBank/DDBJ whole genome shotgun (WGS) entry which is preliminary data.</text>
</comment>
<dbReference type="EMBL" id="BLXT01008494">
    <property type="protein sequence ID" value="GFO49578.1"/>
    <property type="molecule type" value="Genomic_DNA"/>
</dbReference>
<name>A0AAV4DZ76_9GAST</name>
<proteinExistence type="predicted"/>
<reference evidence="2 3" key="1">
    <citation type="journal article" date="2021" name="Elife">
        <title>Chloroplast acquisition without the gene transfer in kleptoplastic sea slugs, Plakobranchus ocellatus.</title>
        <authorList>
            <person name="Maeda T."/>
            <person name="Takahashi S."/>
            <person name="Yoshida T."/>
            <person name="Shimamura S."/>
            <person name="Takaki Y."/>
            <person name="Nagai Y."/>
            <person name="Toyoda A."/>
            <person name="Suzuki Y."/>
            <person name="Arimoto A."/>
            <person name="Ishii H."/>
            <person name="Satoh N."/>
            <person name="Nishiyama T."/>
            <person name="Hasebe M."/>
            <person name="Maruyama T."/>
            <person name="Minagawa J."/>
            <person name="Obokata J."/>
            <person name="Shigenobu S."/>
        </authorList>
    </citation>
    <scope>NUCLEOTIDE SEQUENCE [LARGE SCALE GENOMIC DNA]</scope>
</reference>
<dbReference type="AlphaFoldDB" id="A0AAV4DZ76"/>
<organism evidence="2 3">
    <name type="scientific">Plakobranchus ocellatus</name>
    <dbReference type="NCBI Taxonomy" id="259542"/>
    <lineage>
        <taxon>Eukaryota</taxon>
        <taxon>Metazoa</taxon>
        <taxon>Spiralia</taxon>
        <taxon>Lophotrochozoa</taxon>
        <taxon>Mollusca</taxon>
        <taxon>Gastropoda</taxon>
        <taxon>Heterobranchia</taxon>
        <taxon>Euthyneura</taxon>
        <taxon>Panpulmonata</taxon>
        <taxon>Sacoglossa</taxon>
        <taxon>Placobranchoidea</taxon>
        <taxon>Plakobranchidae</taxon>
        <taxon>Plakobranchus</taxon>
    </lineage>
</organism>
<evidence type="ECO:0000313" key="3">
    <source>
        <dbReference type="Proteomes" id="UP000735302"/>
    </source>
</evidence>
<keyword evidence="3" id="KW-1185">Reference proteome</keyword>
<feature type="region of interest" description="Disordered" evidence="1">
    <location>
        <begin position="73"/>
        <end position="113"/>
    </location>
</feature>
<dbReference type="Proteomes" id="UP000735302">
    <property type="component" value="Unassembled WGS sequence"/>
</dbReference>
<accession>A0AAV4DZ76</accession>
<evidence type="ECO:0000256" key="1">
    <source>
        <dbReference type="SAM" id="MobiDB-lite"/>
    </source>
</evidence>
<feature type="compositionally biased region" description="Basic and acidic residues" evidence="1">
    <location>
        <begin position="73"/>
        <end position="84"/>
    </location>
</feature>